<protein>
    <submittedName>
        <fullName evidence="3">Junctophilin-4</fullName>
    </submittedName>
</protein>
<dbReference type="AlphaFoldDB" id="A0A9F5IN56"/>
<evidence type="ECO:0000256" key="1">
    <source>
        <dbReference type="SAM" id="MobiDB-lite"/>
    </source>
</evidence>
<feature type="non-terminal residue" evidence="3">
    <location>
        <position position="301"/>
    </location>
</feature>
<name>A0A9F5IN56_PYTBI</name>
<gene>
    <name evidence="3" type="primary">LOC103057126</name>
</gene>
<dbReference type="RefSeq" id="XP_025028375.1">
    <property type="nucleotide sequence ID" value="XM_025172607.1"/>
</dbReference>
<organism evidence="2 3">
    <name type="scientific">Python bivittatus</name>
    <name type="common">Burmese python</name>
    <name type="synonym">Python molurus bivittatus</name>
    <dbReference type="NCBI Taxonomy" id="176946"/>
    <lineage>
        <taxon>Eukaryota</taxon>
        <taxon>Metazoa</taxon>
        <taxon>Chordata</taxon>
        <taxon>Craniata</taxon>
        <taxon>Vertebrata</taxon>
        <taxon>Euteleostomi</taxon>
        <taxon>Lepidosauria</taxon>
        <taxon>Squamata</taxon>
        <taxon>Bifurcata</taxon>
        <taxon>Unidentata</taxon>
        <taxon>Episquamata</taxon>
        <taxon>Toxicofera</taxon>
        <taxon>Serpentes</taxon>
        <taxon>Henophidia</taxon>
        <taxon>Pythonidae</taxon>
        <taxon>Python</taxon>
    </lineage>
</organism>
<keyword evidence="2" id="KW-1185">Reference proteome</keyword>
<sequence length="301" mass="33196">MVNEVELPYSDNMPSWVPFTSSGWISQRGHPRRRGFRKDLLSPLIPKLSLHLHLRAADARLKAAAALGAAEKALEASRLAKIVAQELQPILADSAPSPSPEPRGRLDSEGTDPDFQEYNSPRVYENGITPSDVTPDPSLPPSYPPTPLQPWRGDPRRTWPPLENGGPRQHLPEASDVEDEWGSRGSFPSRTPRLVPEGLWEGEEEQGQLSSYEAEEEDYERVPQHPQPGSPASGSSGSLREEEEEEEEEGTVSKTYPGGIQEDPAPSGAPVSTEVKNEEWHGPSLMLERGESLQAVRRGRQ</sequence>
<dbReference type="OrthoDB" id="284854at2759"/>
<evidence type="ECO:0000313" key="3">
    <source>
        <dbReference type="RefSeq" id="XP_025028375.1"/>
    </source>
</evidence>
<dbReference type="Proteomes" id="UP000695026">
    <property type="component" value="Unplaced"/>
</dbReference>
<dbReference type="KEGG" id="pbi:103057126"/>
<proteinExistence type="predicted"/>
<feature type="region of interest" description="Disordered" evidence="1">
    <location>
        <begin position="91"/>
        <end position="301"/>
    </location>
</feature>
<feature type="compositionally biased region" description="Pro residues" evidence="1">
    <location>
        <begin position="137"/>
        <end position="148"/>
    </location>
</feature>
<feature type="compositionally biased region" description="Acidic residues" evidence="1">
    <location>
        <begin position="241"/>
        <end position="250"/>
    </location>
</feature>
<accession>A0A9F5IN56</accession>
<evidence type="ECO:0000313" key="2">
    <source>
        <dbReference type="Proteomes" id="UP000695026"/>
    </source>
</evidence>
<reference evidence="3" key="1">
    <citation type="submission" date="2025-08" db="UniProtKB">
        <authorList>
            <consortium name="RefSeq"/>
        </authorList>
    </citation>
    <scope>IDENTIFICATION</scope>
    <source>
        <tissue evidence="3">Liver</tissue>
    </source>
</reference>
<dbReference type="GeneID" id="103057126"/>